<gene>
    <name evidence="8" type="ORF">DSTB1V02_LOCUS3608</name>
</gene>
<dbReference type="Gene3D" id="1.10.8.10">
    <property type="entry name" value="DNA helicase RuvA subunit, C-terminal domain"/>
    <property type="match status" value="1"/>
</dbReference>
<dbReference type="Pfam" id="PF25025">
    <property type="entry name" value="EF-Ts_N"/>
    <property type="match status" value="1"/>
</dbReference>
<dbReference type="InterPro" id="IPR036402">
    <property type="entry name" value="EF-Ts_dimer_sf"/>
</dbReference>
<evidence type="ECO:0000313" key="9">
    <source>
        <dbReference type="Proteomes" id="UP000677054"/>
    </source>
</evidence>
<evidence type="ECO:0000259" key="7">
    <source>
        <dbReference type="Pfam" id="PF00889"/>
    </source>
</evidence>
<dbReference type="OrthoDB" id="277235at2759"/>
<dbReference type="NCBIfam" id="TIGR00116">
    <property type="entry name" value="tsf"/>
    <property type="match status" value="1"/>
</dbReference>
<evidence type="ECO:0000256" key="2">
    <source>
        <dbReference type="ARBA" id="ARBA00022768"/>
    </source>
</evidence>
<evidence type="ECO:0000256" key="4">
    <source>
        <dbReference type="HAMAP-Rule" id="MF_03135"/>
    </source>
</evidence>
<dbReference type="CDD" id="cd14275">
    <property type="entry name" value="UBA_EF-Ts"/>
    <property type="match status" value="1"/>
</dbReference>
<proteinExistence type="inferred from homology"/>
<organism evidence="8">
    <name type="scientific">Darwinula stevensoni</name>
    <dbReference type="NCBI Taxonomy" id="69355"/>
    <lineage>
        <taxon>Eukaryota</taxon>
        <taxon>Metazoa</taxon>
        <taxon>Ecdysozoa</taxon>
        <taxon>Arthropoda</taxon>
        <taxon>Crustacea</taxon>
        <taxon>Oligostraca</taxon>
        <taxon>Ostracoda</taxon>
        <taxon>Podocopa</taxon>
        <taxon>Podocopida</taxon>
        <taxon>Darwinulocopina</taxon>
        <taxon>Darwinuloidea</taxon>
        <taxon>Darwinulidae</taxon>
        <taxon>Darwinula</taxon>
    </lineage>
</organism>
<feature type="domain" description="Translation elongation factor EFTs/EF1B dimerisation" evidence="7">
    <location>
        <begin position="96"/>
        <end position="330"/>
    </location>
</feature>
<dbReference type="EMBL" id="LR899998">
    <property type="protein sequence ID" value="CAD7243694.1"/>
    <property type="molecule type" value="Genomic_DNA"/>
</dbReference>
<comment type="similarity">
    <text evidence="1 4 5">Belongs to the EF-Ts family.</text>
</comment>
<dbReference type="Proteomes" id="UP000677054">
    <property type="component" value="Unassembled WGS sequence"/>
</dbReference>
<protein>
    <recommendedName>
        <fullName evidence="4">Elongation factor Ts, mitochondrial</fullName>
        <shortName evidence="4">EF-Ts</shortName>
        <shortName evidence="4">EF-TsMt</shortName>
    </recommendedName>
</protein>
<dbReference type="GO" id="GO:0070125">
    <property type="term" value="P:mitochondrial translational elongation"/>
    <property type="evidence" value="ECO:0007669"/>
    <property type="project" value="TreeGrafter"/>
</dbReference>
<dbReference type="SUPFAM" id="SSF46934">
    <property type="entry name" value="UBA-like"/>
    <property type="match status" value="1"/>
</dbReference>
<feature type="compositionally biased region" description="Basic and acidic residues" evidence="6">
    <location>
        <begin position="249"/>
        <end position="278"/>
    </location>
</feature>
<evidence type="ECO:0000256" key="6">
    <source>
        <dbReference type="SAM" id="MobiDB-lite"/>
    </source>
</evidence>
<dbReference type="PANTHER" id="PTHR11741">
    <property type="entry name" value="ELONGATION FACTOR TS"/>
    <property type="match status" value="1"/>
</dbReference>
<dbReference type="PANTHER" id="PTHR11741:SF0">
    <property type="entry name" value="ELONGATION FACTOR TS, MITOCHONDRIAL"/>
    <property type="match status" value="1"/>
</dbReference>
<keyword evidence="4" id="KW-0496">Mitochondrion</keyword>
<dbReference type="Pfam" id="PF00889">
    <property type="entry name" value="EF_TS"/>
    <property type="match status" value="1"/>
</dbReference>
<dbReference type="HAMAP" id="MF_00050">
    <property type="entry name" value="EF_Ts"/>
    <property type="match status" value="1"/>
</dbReference>
<dbReference type="GO" id="GO:0005739">
    <property type="term" value="C:mitochondrion"/>
    <property type="evidence" value="ECO:0007669"/>
    <property type="project" value="UniProtKB-SubCell"/>
</dbReference>
<dbReference type="InterPro" id="IPR014039">
    <property type="entry name" value="Transl_elong_EFTs/EF1B_dimer"/>
</dbReference>
<dbReference type="InterPro" id="IPR001816">
    <property type="entry name" value="Transl_elong_EFTs/EF1B"/>
</dbReference>
<keyword evidence="9" id="KW-1185">Reference proteome</keyword>
<comment type="function">
    <text evidence="4 5">Associates with the EF-Tu.GDP complex and induces the exchange of GDP to GTP. It remains bound to the aminoacyl-tRNA.EF-Tu.GTP complex up to the GTP hydrolysis stage on the ribosome.</text>
</comment>
<dbReference type="SUPFAM" id="SSF54713">
    <property type="entry name" value="Elongation factor Ts (EF-Ts), dimerisation domain"/>
    <property type="match status" value="1"/>
</dbReference>
<dbReference type="InterPro" id="IPR018101">
    <property type="entry name" value="Transl_elong_Ts_CS"/>
</dbReference>
<evidence type="ECO:0000256" key="5">
    <source>
        <dbReference type="RuleBase" id="RU000642"/>
    </source>
</evidence>
<dbReference type="GO" id="GO:0003746">
    <property type="term" value="F:translation elongation factor activity"/>
    <property type="evidence" value="ECO:0007669"/>
    <property type="project" value="UniProtKB-UniRule"/>
</dbReference>
<name>A0A7R8X6A7_9CRUS</name>
<comment type="subcellular location">
    <subcellularLocation>
        <location evidence="4">Mitochondrion</location>
    </subcellularLocation>
</comment>
<dbReference type="InterPro" id="IPR009060">
    <property type="entry name" value="UBA-like_sf"/>
</dbReference>
<dbReference type="EMBL" id="CAJPEV010000481">
    <property type="protein sequence ID" value="CAG0885705.1"/>
    <property type="molecule type" value="Genomic_DNA"/>
</dbReference>
<reference evidence="8" key="1">
    <citation type="submission" date="2020-11" db="EMBL/GenBank/DDBJ databases">
        <authorList>
            <person name="Tran Van P."/>
        </authorList>
    </citation>
    <scope>NUCLEOTIDE SEQUENCE</scope>
</reference>
<evidence type="ECO:0000256" key="1">
    <source>
        <dbReference type="ARBA" id="ARBA00005532"/>
    </source>
</evidence>
<evidence type="ECO:0000313" key="8">
    <source>
        <dbReference type="EMBL" id="CAD7243694.1"/>
    </source>
</evidence>
<dbReference type="Gene3D" id="3.30.479.20">
    <property type="entry name" value="Elongation factor Ts, dimerisation domain"/>
    <property type="match status" value="2"/>
</dbReference>
<evidence type="ECO:0000256" key="3">
    <source>
        <dbReference type="ARBA" id="ARBA00022917"/>
    </source>
</evidence>
<dbReference type="PROSITE" id="PS01127">
    <property type="entry name" value="EF_TS_2"/>
    <property type="match status" value="1"/>
</dbReference>
<keyword evidence="2 4" id="KW-0251">Elongation factor</keyword>
<sequence length="333" mass="36545">MLWKTVSRCVHISIPHLAKASPAKVDASLLSRLRKNTGYSFANCRKALDVFGDDLERAELWLKEQAKKEGWAKATKLQNRVALQGLLGLAVRPNLGVIVEVNCETDFVARNARFRNLVAEVVSTCVENCSFGAIDRHHLSASELSAMHSPHSDKSLANLVASEVGQIGENIVLRRAGILRVAPPVRLCGYVHPAEAPSDSNILLGKFGALLAYSTNGNSSEESHALARQVCQHIVGMNPTQIGSLEEFRESGAPQKQDEVKESEETHKDGESGGKEESEHDEELQTSSIDDSEERLVFQKYLLDDTIQVGNVLLDNGLDVVNFMRFECGEVQS</sequence>
<dbReference type="AlphaFoldDB" id="A0A7R8X6A7"/>
<accession>A0A7R8X6A7</accession>
<feature type="region of interest" description="Disordered" evidence="6">
    <location>
        <begin position="249"/>
        <end position="290"/>
    </location>
</feature>
<keyword evidence="3 4" id="KW-0648">Protein biosynthesis</keyword>